<dbReference type="InterPro" id="IPR012910">
    <property type="entry name" value="Plug_dom"/>
</dbReference>
<dbReference type="InterPro" id="IPR036942">
    <property type="entry name" value="Beta-barrel_TonB_sf"/>
</dbReference>
<comment type="subcellular location">
    <subcellularLocation>
        <location evidence="1">Cell outer membrane</location>
        <topology evidence="1">Multi-pass membrane protein</topology>
    </subcellularLocation>
</comment>
<evidence type="ECO:0000256" key="7">
    <source>
        <dbReference type="ARBA" id="ARBA00023237"/>
    </source>
</evidence>
<sequence>MIGQFIWKMAWVAVCCLGLSLEIMAQSPLDSLYHLNEVVITAKPFKEVIPAQRLNGVQLERLNTHNVADALRYFSGVQIKDYGGMGGLKTVDVRNMGSHHVGVFYDGIQIGNAQNGVVDLGRFSLDDLEELSLYNGQKSEIFQSAKDFASASAVYLKTKKPKFEKGKKTNLLVRYKAGSIQLINPSIRLEQKLNDRLSLSLSGEYMKSDGQYKFRYRRLNQAGEVAYDTTATRWNSDIEAYRIEAGVYGVVHNGYWQAKLYYYDSERGLPGAIVKNIWQNGERQGDKNFFAQATFVKDVTPKYKLQLNGKFAYDYTHYLSRDTVQFLQENVTKKMQFDNTYYQQDWYLSAVNMYSILPVWDVSLSVDFQYNKLNAVMRGVGTPFTFPQRYTTWAALATALNLGKWKLQADVLGTFVIEKVRNNVEAPDKSEFSPALIVGYKPFSNQDLNLRAFYKRIFRLPTFNDLYYAQIGFSQLNPEFTNQFNIGGSYQKTFKTGMIDRIALQMDVYYAAITDKIIAAPTGSSFRWMMTNMGKVESKGVDVSTAVSGHVGLLKLHTNLAYSFTKAQDFTKINGKKLSSYGDQIPYTPWHSGSVIAGAEYGTWALNYSFIYVGERYNGAVNNIPRNYVEPWYTHDFSLQKEFRIRSRYLLKASVEMNNALNQNYDVVLNYPMPGRNFRFVIGFSL</sequence>
<evidence type="ECO:0000256" key="3">
    <source>
        <dbReference type="ARBA" id="ARBA00022452"/>
    </source>
</evidence>
<keyword evidence="6" id="KW-0472">Membrane</keyword>
<comment type="caution">
    <text evidence="9">The sequence shown here is derived from an EMBL/GenBank/DDBJ whole genome shotgun (WGS) entry which is preliminary data.</text>
</comment>
<evidence type="ECO:0000256" key="5">
    <source>
        <dbReference type="ARBA" id="ARBA00022729"/>
    </source>
</evidence>
<dbReference type="AlphaFoldDB" id="A0A7J5QX21"/>
<keyword evidence="2" id="KW-0813">Transport</keyword>
<evidence type="ECO:0000259" key="8">
    <source>
        <dbReference type="Pfam" id="PF07715"/>
    </source>
</evidence>
<feature type="domain" description="TonB-dependent receptor plug" evidence="8">
    <location>
        <begin position="53"/>
        <end position="142"/>
    </location>
</feature>
<protein>
    <submittedName>
        <fullName evidence="9">TonB-dependent receptor</fullName>
    </submittedName>
</protein>
<evidence type="ECO:0000256" key="1">
    <source>
        <dbReference type="ARBA" id="ARBA00004571"/>
    </source>
</evidence>
<dbReference type="RefSeq" id="WP_151935886.1">
    <property type="nucleotide sequence ID" value="NZ_JAJCHQ010000008.1"/>
</dbReference>
<evidence type="ECO:0000256" key="4">
    <source>
        <dbReference type="ARBA" id="ARBA00022692"/>
    </source>
</evidence>
<dbReference type="Gene3D" id="2.170.130.10">
    <property type="entry name" value="TonB-dependent receptor, plug domain"/>
    <property type="match status" value="1"/>
</dbReference>
<dbReference type="EMBL" id="WDCG01000002">
    <property type="protein sequence ID" value="KAB6427421.1"/>
    <property type="molecule type" value="Genomic_DNA"/>
</dbReference>
<dbReference type="GO" id="GO:0044718">
    <property type="term" value="P:siderophore transmembrane transport"/>
    <property type="evidence" value="ECO:0007669"/>
    <property type="project" value="TreeGrafter"/>
</dbReference>
<dbReference type="Gene3D" id="2.40.170.20">
    <property type="entry name" value="TonB-dependent receptor, beta-barrel domain"/>
    <property type="match status" value="1"/>
</dbReference>
<keyword evidence="9" id="KW-0675">Receptor</keyword>
<dbReference type="GO" id="GO:0015344">
    <property type="term" value="F:siderophore uptake transmembrane transporter activity"/>
    <property type="evidence" value="ECO:0007669"/>
    <property type="project" value="TreeGrafter"/>
</dbReference>
<evidence type="ECO:0000313" key="10">
    <source>
        <dbReference type="Proteomes" id="UP000471447"/>
    </source>
</evidence>
<keyword evidence="5" id="KW-0732">Signal</keyword>
<dbReference type="SUPFAM" id="SSF56935">
    <property type="entry name" value="Porins"/>
    <property type="match status" value="1"/>
</dbReference>
<dbReference type="PANTHER" id="PTHR30069:SF29">
    <property type="entry name" value="HEMOGLOBIN AND HEMOGLOBIN-HAPTOGLOBIN-BINDING PROTEIN 1-RELATED"/>
    <property type="match status" value="1"/>
</dbReference>
<evidence type="ECO:0000256" key="6">
    <source>
        <dbReference type="ARBA" id="ARBA00023136"/>
    </source>
</evidence>
<dbReference type="InterPro" id="IPR039426">
    <property type="entry name" value="TonB-dep_rcpt-like"/>
</dbReference>
<accession>A0A7J5QX21</accession>
<name>A0A7J5QX21_9BACE</name>
<keyword evidence="7" id="KW-0998">Cell outer membrane</keyword>
<dbReference type="PANTHER" id="PTHR30069">
    <property type="entry name" value="TONB-DEPENDENT OUTER MEMBRANE RECEPTOR"/>
    <property type="match status" value="1"/>
</dbReference>
<keyword evidence="3" id="KW-1134">Transmembrane beta strand</keyword>
<keyword evidence="4" id="KW-0812">Transmembrane</keyword>
<gene>
    <name evidence="9" type="ORF">GAZ26_03535</name>
</gene>
<dbReference type="Pfam" id="PF07715">
    <property type="entry name" value="Plug"/>
    <property type="match status" value="1"/>
</dbReference>
<proteinExistence type="predicted"/>
<organism evidence="9 10">
    <name type="scientific">Bacteroides xylanisolvens</name>
    <dbReference type="NCBI Taxonomy" id="371601"/>
    <lineage>
        <taxon>Bacteria</taxon>
        <taxon>Pseudomonadati</taxon>
        <taxon>Bacteroidota</taxon>
        <taxon>Bacteroidia</taxon>
        <taxon>Bacteroidales</taxon>
        <taxon>Bacteroidaceae</taxon>
        <taxon>Bacteroides</taxon>
    </lineage>
</organism>
<dbReference type="Proteomes" id="UP000471447">
    <property type="component" value="Unassembled WGS sequence"/>
</dbReference>
<reference evidence="9 10" key="1">
    <citation type="journal article" date="2019" name="Nat. Med.">
        <title>A library of human gut bacterial isolates paired with longitudinal multiomics data enables mechanistic microbiome research.</title>
        <authorList>
            <person name="Poyet M."/>
            <person name="Groussin M."/>
            <person name="Gibbons S.M."/>
            <person name="Avila-Pacheco J."/>
            <person name="Jiang X."/>
            <person name="Kearney S.M."/>
            <person name="Perrotta A.R."/>
            <person name="Berdy B."/>
            <person name="Zhao S."/>
            <person name="Lieberman T.D."/>
            <person name="Swanson P.K."/>
            <person name="Smith M."/>
            <person name="Roesemann S."/>
            <person name="Alexander J.E."/>
            <person name="Rich S.A."/>
            <person name="Livny J."/>
            <person name="Vlamakis H."/>
            <person name="Clish C."/>
            <person name="Bullock K."/>
            <person name="Deik A."/>
            <person name="Scott J."/>
            <person name="Pierce K.A."/>
            <person name="Xavier R.J."/>
            <person name="Alm E.J."/>
        </authorList>
    </citation>
    <scope>NUCLEOTIDE SEQUENCE [LARGE SCALE GENOMIC DNA]</scope>
    <source>
        <strain evidence="9 10">BIOML-A7</strain>
    </source>
</reference>
<evidence type="ECO:0000313" key="9">
    <source>
        <dbReference type="EMBL" id="KAB6427421.1"/>
    </source>
</evidence>
<evidence type="ECO:0000256" key="2">
    <source>
        <dbReference type="ARBA" id="ARBA00022448"/>
    </source>
</evidence>
<dbReference type="InterPro" id="IPR037066">
    <property type="entry name" value="Plug_dom_sf"/>
</dbReference>
<dbReference type="GO" id="GO:0009279">
    <property type="term" value="C:cell outer membrane"/>
    <property type="evidence" value="ECO:0007669"/>
    <property type="project" value="UniProtKB-SubCell"/>
</dbReference>